<dbReference type="PROSITE" id="PS50234">
    <property type="entry name" value="VWFA"/>
    <property type="match status" value="1"/>
</dbReference>
<dbReference type="InterPro" id="IPR013783">
    <property type="entry name" value="Ig-like_fold"/>
</dbReference>
<dbReference type="GO" id="GO:0005509">
    <property type="term" value="F:calcium ion binding"/>
    <property type="evidence" value="ECO:0007669"/>
    <property type="project" value="InterPro"/>
</dbReference>
<name>A0A5J6WTX6_9GAMM</name>
<feature type="domain" description="Cadherin" evidence="4">
    <location>
        <begin position="1082"/>
        <end position="1168"/>
    </location>
</feature>
<evidence type="ECO:0000259" key="4">
    <source>
        <dbReference type="PROSITE" id="PS50268"/>
    </source>
</evidence>
<dbReference type="PRINTS" id="PR00313">
    <property type="entry name" value="CABNDNGRPT"/>
</dbReference>
<dbReference type="Pfam" id="PF17963">
    <property type="entry name" value="Big_9"/>
    <property type="match status" value="1"/>
</dbReference>
<dbReference type="GO" id="GO:0007156">
    <property type="term" value="P:homophilic cell adhesion via plasma membrane adhesion molecules"/>
    <property type="evidence" value="ECO:0007669"/>
    <property type="project" value="InterPro"/>
</dbReference>
<organism evidence="5 6">
    <name type="scientific">Aeromonas simiae</name>
    <dbReference type="NCBI Taxonomy" id="218936"/>
    <lineage>
        <taxon>Bacteria</taxon>
        <taxon>Pseudomonadati</taxon>
        <taxon>Pseudomonadota</taxon>
        <taxon>Gammaproteobacteria</taxon>
        <taxon>Aeromonadales</taxon>
        <taxon>Aeromonadaceae</taxon>
        <taxon>Aeromonas</taxon>
    </lineage>
</organism>
<feature type="region of interest" description="Disordered" evidence="2">
    <location>
        <begin position="3995"/>
        <end position="4018"/>
    </location>
</feature>
<dbReference type="CDD" id="cd00198">
    <property type="entry name" value="vWFA"/>
    <property type="match status" value="1"/>
</dbReference>
<dbReference type="Gene3D" id="3.40.50.410">
    <property type="entry name" value="von Willebrand factor, type A domain"/>
    <property type="match status" value="1"/>
</dbReference>
<dbReference type="InterPro" id="IPR002126">
    <property type="entry name" value="Cadherin-like_dom"/>
</dbReference>
<dbReference type="SUPFAM" id="SSF51120">
    <property type="entry name" value="beta-Roll"/>
    <property type="match status" value="2"/>
</dbReference>
<dbReference type="Gene3D" id="2.60.40.10">
    <property type="entry name" value="Immunoglobulins"/>
    <property type="match status" value="23"/>
</dbReference>
<proteinExistence type="predicted"/>
<dbReference type="InterPro" id="IPR019960">
    <property type="entry name" value="T1SS_VCA0849"/>
</dbReference>
<dbReference type="SUPFAM" id="SSF53300">
    <property type="entry name" value="vWA-like"/>
    <property type="match status" value="1"/>
</dbReference>
<dbReference type="InterPro" id="IPR001343">
    <property type="entry name" value="Hemolysn_Ca-bd"/>
</dbReference>
<dbReference type="InterPro" id="IPR018511">
    <property type="entry name" value="Hemolysin-typ_Ca-bd_CS"/>
</dbReference>
<dbReference type="Proteomes" id="UP000594034">
    <property type="component" value="Chromosome"/>
</dbReference>
<dbReference type="KEGG" id="asim:FE240_02710"/>
<dbReference type="InterPro" id="IPR011049">
    <property type="entry name" value="Serralysin-like_metalloprot_C"/>
</dbReference>
<dbReference type="Gene3D" id="2.60.40.2030">
    <property type="match status" value="1"/>
</dbReference>
<feature type="domain" description="VWFA" evidence="3">
    <location>
        <begin position="3597"/>
        <end position="3722"/>
    </location>
</feature>
<feature type="domain" description="Cadherin" evidence="4">
    <location>
        <begin position="1676"/>
        <end position="1762"/>
    </location>
</feature>
<evidence type="ECO:0000256" key="2">
    <source>
        <dbReference type="SAM" id="MobiDB-lite"/>
    </source>
</evidence>
<reference evidence="5 6" key="1">
    <citation type="submission" date="2019-05" db="EMBL/GenBank/DDBJ databases">
        <title>OXA-830, a novel chromosomally encoded expanded-spectrum class D beta-lactamase in Aeromonas simiae.</title>
        <authorList>
            <person name="Zhou W."/>
            <person name="Chen Q."/>
        </authorList>
    </citation>
    <scope>NUCLEOTIDE SEQUENCE [LARGE SCALE GENOMIC DNA]</scope>
    <source>
        <strain evidence="5 6">A6</strain>
    </source>
</reference>
<evidence type="ECO:0000259" key="3">
    <source>
        <dbReference type="PROSITE" id="PS50234"/>
    </source>
</evidence>
<dbReference type="InterPro" id="IPR010221">
    <property type="entry name" value="VCBS_dom"/>
</dbReference>
<accession>A0A5J6WTX6</accession>
<dbReference type="Pfam" id="PF17803">
    <property type="entry name" value="Cadherin_4"/>
    <property type="match status" value="21"/>
</dbReference>
<dbReference type="GO" id="GO:0016020">
    <property type="term" value="C:membrane"/>
    <property type="evidence" value="ECO:0007669"/>
    <property type="project" value="InterPro"/>
</dbReference>
<protein>
    <submittedName>
        <fullName evidence="5">Retention module-containing protein</fullName>
    </submittedName>
</protein>
<dbReference type="NCBIfam" id="TIGR01965">
    <property type="entry name" value="VCBS_repeat"/>
    <property type="match status" value="22"/>
</dbReference>
<dbReference type="RefSeq" id="WP_193003290.1">
    <property type="nucleotide sequence ID" value="NZ_CP040449.1"/>
</dbReference>
<dbReference type="NCBIfam" id="TIGR03661">
    <property type="entry name" value="T1SS_VCA0849"/>
    <property type="match status" value="1"/>
</dbReference>
<dbReference type="PROSITE" id="PS00330">
    <property type="entry name" value="HEMOLYSIN_CALCIUM"/>
    <property type="match status" value="4"/>
</dbReference>
<dbReference type="InterPro" id="IPR040853">
    <property type="entry name" value="RapA2_cadherin-like"/>
</dbReference>
<evidence type="ECO:0000256" key="1">
    <source>
        <dbReference type="ARBA" id="ARBA00022837"/>
    </source>
</evidence>
<evidence type="ECO:0000313" key="6">
    <source>
        <dbReference type="Proteomes" id="UP000594034"/>
    </source>
</evidence>
<sequence>MSTTRLQQDVVITHVNGTAYVIADDGSRQPVQVGDHLPKGSVVESQGEGQLEMRAADEAAPELLAALPGAGVPDDIAALQQAIMQGVDPTQAFEASAAGGAPAAGGAGGVAGASNGGFVVVEMNLNQTIATAGYDTTDEQIAAQVQVSDEGAVADTTAPVAPTVEILDGDGVISDTERQHGVDIVIRLPESAQSGDTLNVDWNGDGQPDFSKLLTEEDVTSGQVITTIPSGSLPLTGPVTVDATLTDTSGNLSPKGSDNSVVNAAPEAINDAFTVAEDGSITLNVLGNDLDTEGNPLTITAINGQTIAEGQSLLIENGAVMLSNGQLIFMPGANFNGDISFQYTISDGVNADTATVSGRVTGVNDGAVIAGSDSGGVTEDESSPTLLESGALTVTDVDGADEARFVAGSGTPSDGALGRLTISETGVWTYQVANSQVQFLGEGETKVERFTVQSVDGTRHVITLTITGTDDLPQISSGSGAVTEGDQTPVTGTLSASDADNPDLAFVAGSQQSDYGRFEVDGQGQWRFVLADNARVDALAAGQQQLAQFTVRLTDGSTTTVTITITGTDDLPVISAGSGAVTEGDQTPVTGTLSASDADNPDLAFVAGSQQSDYGRFEVDAQGQWRFVLADNARVDALAAGQQQVEQFTVRLTDGSTTTVTITITGTDDLPVISAGSGAVTEGDQTPVTGTLSASDADNPDLAFVAGAQQSDYGRFEVDGQGQWRFVLADSARVDALAAGQQQVEQFTVRLTDGSTTTVTITITGTDDLPQISAGSGAVTEGDQTPVTGTLSASDADNPELAFVAGAQQSDYGRFEVDAQGQWRFVLADNARVDALAAGQQQLAQFTVRLTDGSTTTVTITITGTDDAPVISAGSGAVTEGDQTPVTGTLSASDADNPDLAFVAGSQQSDYGRFEVDAQGQWRFVLADNARVDALAAGQQQLAQFTVRLTDGSTTTVTITITGTDDAPVISAGSGAVTEGDLTPVTGTLSASDADNPELAFVAGSQQSEFGRFEVDGQGQWRFVLADNARVDALAAGQQQLAQFTVRLTDGSTTTVTITITGTDDLPVISAGSGAVTEGDLTPVTGTLSASDADNPDLSFVATTQQSDYGRFEVDAQGQWRFVLADNARVDALAAGQQQLAQFTVRLTDGSTTTVTITITGTDDAPVISAGSGAVTEGDLTPVTGTLSASDADNPELAFVAGSQQSEFGRFEVDGQGQWRFVLADNARVDALAAGQQQLAQFTVRLTDGSTTTVTITITGTDDAPVISAGSGAVTEGDQTPVTGTLSASDADNPELAFVAGAQQSDYGRFEVDAQGQWRFVLADNARVDALAAGQQQLEQFTVRLTDGSTTTVTITITGTDDLPQISAGAGAVTEGDQTPVTGTLSASDADNPDLAFVAGSQQSDYGRFEVDGQGQWRFVLADNARVDALAAGQQQVEQFTVHLTDGSTTTVTITITGTDDLPVISAGAGAVTEGDQTPVTGTLSASDADNPELAFVAAAQQSDYGRFEVDAQGQWRFVLADSARVDALAAGQQQLAQFTVRLTDGSTTTVTITITGTDDLPVISVGAGAVTEGDLTPVTGTLSASDADNPELAFVAGSQQSEFGRFEVDGQGQWRFVLADNARVDALAAGQQQLAQFTVRLTDGSTTTVTITITGTDDLPVISAGSGAVTEGDLTPVTGTLSASDADNPDLSFVATTQQSDYGRFEVDAQGQWRFVLADNARVDALAAGQQQLAQFTVRLTDGSTTTVTITITGTDDAPVISAGSGAVTEGDLTPVTGTLSASDADNPELAFVAGSQQSEFGRFEVDGQGQWRFVLADNARVDALAAGQQQLAQFTVRLTDGSTTTVTITITGTDDAPVISAGSGAVTEGDQTPVTGTLSASDADNPELAFVAGAQQSDYGRFEVDAQGQWRFVLADNARVDALAAGQQQLEQFTVRLTDGSTTTVTITITGTDDLPQISAGAGAVTEGDQTPVTGTLSASDADNPDLAFVAGSQQSDYGRFEVDGQGQWRFVLADNARVDALAAGQQQVEQFTVHLTDGSTTTVTITITGTDDLPVISAGAGAVTEGDQTPVTGTLSASDADNPELAFVAAAQQSDYGRFEVDAQGQWRFVLADSARVDALAAGQQQLAQFTVRLTDGSTTTVTITITGTDDLPVISVGAGAVTEGDLTPVTGTLSASDADNPDLAFVAGAQQSDYGRFEVDAQGQWRFVLADSARVDALAAGQQQVEQFTVRLTDGSTTTVTITITGTDDAPVISAGAGAVTEGDLTPVTGTLSASDADNPDLTFVAGAQQSEFGRFEVDAQGQWRFVLADNARVDALAAGQQQLEQFTVRLSDGSTTTVTITITGTDDAPVISAGSGAVTEGDQTPVTGTLSASDADNPDLAFVAGSQQSDYGRFEVDGQGQWRFVLADNARVDALAAGQQQLEQFTVRLTDGSTTTVTITITGTDDAPVISAGSGAVTEGDQTPVTGTLSASDADNPDLAFVAGSQQSDYGRFEVDGQGQWRFVLADNARVDALAAGQQQLEQFTVHLNDGSTTTVTITITGTNDAPTLSVDQGAVLSEEGLTGGIADTAGTRDSTDAVSAGGKIVVGDMDNHDNLTISLSGPDNLTSGGAPVQWSWNAATQVLTGYIGTPGSAGYQVVLDVALTAPAGSSKGEWRYEVNLNGPLDHPVKGTEDRLHFQLGVTVSDGKSSTSGSLPITIEDDAPIAGDMAAVSVSRTHIPDTLTGLFDLTHYSGNQSALNMAGFTITALGFTSATNADLIATKVNGSSAGVGVASVDSPNHNLANEIDFRHFADGSATSEQLVITLDAGKVAYGVNIKFSQMFGGELESGVVDFYRDGKLIGSQTFSSNAAGGDYAEHFQVQQGGFDAMVIKATNNGNGLYGDNSDFTVKSIEFVGSATTEAIAYGSGSLNPQWGADGKGALELVSAESGLKTASGSLISMVADGANTLLGKDADGNLVFKLEFTPATGKWEFFQYAEMQRPAGDGDIDFIFKAIDKDGDGSEGSFAVNPLFRPEVSGVSSATVTEGGTLVHSVLLDGTSQHPTEYHFSIGGSGSNPASSSDWTQLLFSHGVTYDSVRGVIRVPEGVSSFTVTVVTKDDHRVEGNETLTIAVGDKSGIGTIIDNDRAPTTTGGHVSGSEDSATILSWSDFNASDDQGKAELSLVIGTLPANGVLQRLDGSGLWVAVTAGSRVSAQEIDAGHLRFVPAADESSSSMDDQGGRITGNQQADYALFHYQISDGANVSEEATLVLDIAAVADKPTVDIRQAGNGSPVYDQFASDGISTAQFQSGKVNGLDVAPARYDASSQQEQLLGGNGNDYLISRHGGGDQLVGLAGDDLLVGSNSLQGDALYGGEGNDILVSGLGHDGLYGEGGTDIAVLPGNRADYVITQGAGYSVNDRWFDFSVREGGQAVTKALHDVELVQFDDGIYALDKVTGTLTLQQPTHVEYPIEIDASLTDRDGSEVLDSLVLSGLPPASTLYHNGTLLGTVDPDGSLTLKGLWNAAATDVKLTGLSLHVPGNQAGLVEIKVEATSRESGSAQLATASAEDSIRLNYFNATEGEPGGQVRSFGSEHNLVVGDLDGSITTPGQNYNLAFMVDSSGSIGSKAMETIESQLLQVFNSLKASVGSAGAGVVNLFLVDFDTLSNRSVSVKLSDAGAIDQLKEVLHSMDGRSYFGGSTNYEDVFKTTANWFAGSTATSNVDAKNLAYFITDGNPNEYMVGEGSDPVVVDFSKENKWQSDRNLSDLLTSYVPGKSVVYQDGQGGREFIDKDGNVYRLYYDNKGNYDGRSLVGMMRPDGRGGYQFATFGSSRDDSVIRDHSMEGFALLAGLQVAVEAIGIGPNISHDVLKVFDSDGVLKTGVNAGDLADAILGASVTNQPGSDTLSGGGGDDILFGDALHFAGVAGEGYAAVKQYVAQALGHSSVSDAQVHAYISSHAGEFDQSGANDKGDRLFGGAGNDILYGQGGDDELHGDAGNDILFGGSGNDLLAGDEGNDQLDGGSGHDTLQGGSGNDQLAGGLGNDILIGGSGDDLLHGNGGADTFVWQKGDSVAGSLTRDHVVDFSRSEGDKLDLSDLLDHDGGKSQNELKGLLSAIQDSEGVHLQIKDASTQQVTQEIVLEDHSFGSLTGGAAVTSSQVIDYLLTNQMLDIDK</sequence>
<keyword evidence="6" id="KW-1185">Reference proteome</keyword>
<dbReference type="InterPro" id="IPR047777">
    <property type="entry name" value="LapA-like_RM"/>
</dbReference>
<dbReference type="Pfam" id="PF00353">
    <property type="entry name" value="HemolysinCabind"/>
    <property type="match status" value="4"/>
</dbReference>
<evidence type="ECO:0000313" key="5">
    <source>
        <dbReference type="EMBL" id="QFI53714.1"/>
    </source>
</evidence>
<dbReference type="NCBIfam" id="NF033682">
    <property type="entry name" value="retention_LapA"/>
    <property type="match status" value="1"/>
</dbReference>
<dbReference type="Pfam" id="PF00092">
    <property type="entry name" value="VWA"/>
    <property type="match status" value="1"/>
</dbReference>
<dbReference type="EMBL" id="CP040449">
    <property type="protein sequence ID" value="QFI53714.1"/>
    <property type="molecule type" value="Genomic_DNA"/>
</dbReference>
<dbReference type="InterPro" id="IPR002035">
    <property type="entry name" value="VWF_A"/>
</dbReference>
<gene>
    <name evidence="5" type="ORF">FE240_02710</name>
</gene>
<dbReference type="NCBIfam" id="NF012211">
    <property type="entry name" value="tand_rpt_95"/>
    <property type="match status" value="1"/>
</dbReference>
<dbReference type="InterPro" id="IPR036465">
    <property type="entry name" value="vWFA_dom_sf"/>
</dbReference>
<dbReference type="SUPFAM" id="SSF141072">
    <property type="entry name" value="CalX-like"/>
    <property type="match status" value="1"/>
</dbReference>
<keyword evidence="1" id="KW-0106">Calcium</keyword>
<dbReference type="InterPro" id="IPR038081">
    <property type="entry name" value="CalX-like_sf"/>
</dbReference>
<dbReference type="PROSITE" id="PS50268">
    <property type="entry name" value="CADHERIN_2"/>
    <property type="match status" value="2"/>
</dbReference>
<dbReference type="Gene3D" id="2.150.10.10">
    <property type="entry name" value="Serralysin-like metalloprotease, C-terminal"/>
    <property type="match status" value="3"/>
</dbReference>